<accession>A0A4V2E2Z1</accession>
<evidence type="ECO:0000256" key="1">
    <source>
        <dbReference type="ARBA" id="ARBA00006484"/>
    </source>
</evidence>
<dbReference type="SUPFAM" id="SSF51735">
    <property type="entry name" value="NAD(P)-binding Rossmann-fold domains"/>
    <property type="match status" value="1"/>
</dbReference>
<evidence type="ECO:0000313" key="3">
    <source>
        <dbReference type="EMBL" id="RZM80277.1"/>
    </source>
</evidence>
<reference evidence="3 4" key="1">
    <citation type="submission" date="2018-01" db="EMBL/GenBank/DDBJ databases">
        <title>Co-occurrence of chitin degradation, pigmentation and bioactivity in marine Pseudoalteromonas.</title>
        <authorList>
            <person name="Paulsen S."/>
            <person name="Gram L."/>
            <person name="Machado H."/>
        </authorList>
    </citation>
    <scope>NUCLEOTIDE SEQUENCE [LARGE SCALE GENOMIC DNA]</scope>
    <source>
        <strain evidence="3 4">S1946</strain>
    </source>
</reference>
<dbReference type="AlphaFoldDB" id="A0A4V2E2Z1"/>
<comment type="caution">
    <text evidence="3">The sequence shown here is derived from an EMBL/GenBank/DDBJ whole genome shotgun (WGS) entry which is preliminary data.</text>
</comment>
<organism evidence="3 4">
    <name type="scientific">Pseudoalteromonas rubra</name>
    <dbReference type="NCBI Taxonomy" id="43658"/>
    <lineage>
        <taxon>Bacteria</taxon>
        <taxon>Pseudomonadati</taxon>
        <taxon>Pseudomonadota</taxon>
        <taxon>Gammaproteobacteria</taxon>
        <taxon>Alteromonadales</taxon>
        <taxon>Pseudoalteromonadaceae</taxon>
        <taxon>Pseudoalteromonas</taxon>
    </lineage>
</organism>
<proteinExistence type="inferred from homology"/>
<dbReference type="EMBL" id="PPUZ01000032">
    <property type="protein sequence ID" value="RZM80277.1"/>
    <property type="molecule type" value="Genomic_DNA"/>
</dbReference>
<evidence type="ECO:0000256" key="2">
    <source>
        <dbReference type="ARBA" id="ARBA00023002"/>
    </source>
</evidence>
<evidence type="ECO:0000313" key="4">
    <source>
        <dbReference type="Proteomes" id="UP000292345"/>
    </source>
</evidence>
<gene>
    <name evidence="3" type="ORF">C3B51_11995</name>
</gene>
<dbReference type="RefSeq" id="WP_125720757.1">
    <property type="nucleotide sequence ID" value="NZ_PPUZ01000032.1"/>
</dbReference>
<dbReference type="OrthoDB" id="9803333at2"/>
<dbReference type="GO" id="GO:0016616">
    <property type="term" value="F:oxidoreductase activity, acting on the CH-OH group of donors, NAD or NADP as acceptor"/>
    <property type="evidence" value="ECO:0007669"/>
    <property type="project" value="TreeGrafter"/>
</dbReference>
<name>A0A4V2E2Z1_9GAMM</name>
<keyword evidence="2" id="KW-0560">Oxidoreductase</keyword>
<dbReference type="PRINTS" id="PR00080">
    <property type="entry name" value="SDRFAMILY"/>
</dbReference>
<comment type="similarity">
    <text evidence="1">Belongs to the short-chain dehydrogenases/reductases (SDR) family.</text>
</comment>
<dbReference type="InterPro" id="IPR036291">
    <property type="entry name" value="NAD(P)-bd_dom_sf"/>
</dbReference>
<dbReference type="Pfam" id="PF13561">
    <property type="entry name" value="adh_short_C2"/>
    <property type="match status" value="1"/>
</dbReference>
<dbReference type="PANTHER" id="PTHR42760">
    <property type="entry name" value="SHORT-CHAIN DEHYDROGENASES/REDUCTASES FAMILY MEMBER"/>
    <property type="match status" value="1"/>
</dbReference>
<dbReference type="InterPro" id="IPR002347">
    <property type="entry name" value="SDR_fam"/>
</dbReference>
<sequence>MRTIAQLQDMQHTWTLITGGAGHVGRTAAETILELGGKVILADRHSEALNAAIEGQFKDAYAQKRIAIVSVDLAQSSDISEMMREVETITGGTLNCLINNAAFVGTDNLTGWCVPFAQQSLETFKACIDVNLTAPFQISQQACQLMARSEHKVKSIINISSIYGVVGPQMDLYAGTDMGNPAAYAASKAGLMQLTRWMAPVVAPQIRVNTLLLGGIERGQPESFSKKYNSKVPLDRMATEEDVKGAIAYLASQLSNYMTGQTLSLDGGWTAV</sequence>
<dbReference type="PANTHER" id="PTHR42760:SF133">
    <property type="entry name" value="3-OXOACYL-[ACYL-CARRIER-PROTEIN] REDUCTASE"/>
    <property type="match status" value="1"/>
</dbReference>
<dbReference type="PRINTS" id="PR00081">
    <property type="entry name" value="GDHRDH"/>
</dbReference>
<dbReference type="Proteomes" id="UP000292345">
    <property type="component" value="Unassembled WGS sequence"/>
</dbReference>
<dbReference type="Gene3D" id="3.40.50.720">
    <property type="entry name" value="NAD(P)-binding Rossmann-like Domain"/>
    <property type="match status" value="1"/>
</dbReference>
<protein>
    <submittedName>
        <fullName evidence="3">Short-chain dehydrogenase</fullName>
    </submittedName>
</protein>